<evidence type="ECO:0000313" key="3">
    <source>
        <dbReference type="EMBL" id="KKN45404.1"/>
    </source>
</evidence>
<proteinExistence type="predicted"/>
<dbReference type="InterPro" id="IPR018931">
    <property type="entry name" value="DUF2520"/>
</dbReference>
<organism evidence="3">
    <name type="scientific">marine sediment metagenome</name>
    <dbReference type="NCBI Taxonomy" id="412755"/>
    <lineage>
        <taxon>unclassified sequences</taxon>
        <taxon>metagenomes</taxon>
        <taxon>ecological metagenomes</taxon>
    </lineage>
</organism>
<dbReference type="InterPro" id="IPR036291">
    <property type="entry name" value="NAD(P)-bd_dom_sf"/>
</dbReference>
<dbReference type="SUPFAM" id="SSF48179">
    <property type="entry name" value="6-phosphogluconate dehydrogenase C-terminal domain-like"/>
    <property type="match status" value="1"/>
</dbReference>
<gene>
    <name evidence="3" type="ORF">LCGC14_0683450</name>
</gene>
<dbReference type="PANTHER" id="PTHR40459:SF1">
    <property type="entry name" value="CONSERVED HYPOTHETICAL ALANINE AND LEUCINE RICH PROTEIN"/>
    <property type="match status" value="1"/>
</dbReference>
<reference evidence="3" key="1">
    <citation type="journal article" date="2015" name="Nature">
        <title>Complex archaea that bridge the gap between prokaryotes and eukaryotes.</title>
        <authorList>
            <person name="Spang A."/>
            <person name="Saw J.H."/>
            <person name="Jorgensen S.L."/>
            <person name="Zaremba-Niedzwiedzka K."/>
            <person name="Martijn J."/>
            <person name="Lind A.E."/>
            <person name="van Eijk R."/>
            <person name="Schleper C."/>
            <person name="Guy L."/>
            <person name="Ettema T.J."/>
        </authorList>
    </citation>
    <scope>NUCLEOTIDE SEQUENCE</scope>
</reference>
<name>A0A0F9QSJ4_9ZZZZ</name>
<dbReference type="InterPro" id="IPR008927">
    <property type="entry name" value="6-PGluconate_DH-like_C_sf"/>
</dbReference>
<dbReference type="EMBL" id="LAZR01001392">
    <property type="protein sequence ID" value="KKN45404.1"/>
    <property type="molecule type" value="Genomic_DNA"/>
</dbReference>
<evidence type="ECO:0000259" key="2">
    <source>
        <dbReference type="Pfam" id="PF10728"/>
    </source>
</evidence>
<dbReference type="Gene3D" id="1.10.1040.20">
    <property type="entry name" value="ProC-like, C-terminal domain"/>
    <property type="match status" value="1"/>
</dbReference>
<feature type="domain" description="DUF2520" evidence="2">
    <location>
        <begin position="136"/>
        <end position="262"/>
    </location>
</feature>
<sequence>MTDVSIIGAGRLGTSLGYALLKKGYKIKALSCRTIFSAEESRKIIGEGIASIDNIQTARVGEIIFLCLPDEEISKVARALAGSDINWSRKFVFHCSGLIPSEILKPLEDKGALTASLHPIQSFAQKKTPPAQFENIYFGLEGCTESLALSSKIVRQLGGHPLILQPEDKALYHAACSTASNFFVVLLEMAVSLLKQIGLQEEKALQILLPLVKGTLHNVKKFNIRASLTGPVIRGDQKSTQKHLEALRNFPPYYETYTKLASQALEMAKGEGKVSPQKIKALKNLLKGK</sequence>
<dbReference type="AlphaFoldDB" id="A0A0F9QSJ4"/>
<comment type="caution">
    <text evidence="3">The sequence shown here is derived from an EMBL/GenBank/DDBJ whole genome shotgun (WGS) entry which is preliminary data.</text>
</comment>
<dbReference type="InterPro" id="IPR037108">
    <property type="entry name" value="TM1727-like_C_sf"/>
</dbReference>
<dbReference type="PANTHER" id="PTHR40459">
    <property type="entry name" value="CONSERVED HYPOTHETICAL ALANINE AND LEUCINE RICH PROTEIN"/>
    <property type="match status" value="1"/>
</dbReference>
<dbReference type="InterPro" id="IPR019665">
    <property type="entry name" value="OxRdtase/DH_put_Rossmann_dom"/>
</dbReference>
<dbReference type="Gene3D" id="3.40.50.720">
    <property type="entry name" value="NAD(P)-binding Rossmann-like Domain"/>
    <property type="match status" value="1"/>
</dbReference>
<dbReference type="SUPFAM" id="SSF51735">
    <property type="entry name" value="NAD(P)-binding Rossmann-fold domains"/>
    <property type="match status" value="1"/>
</dbReference>
<dbReference type="Pfam" id="PF10727">
    <property type="entry name" value="Rossmann-like"/>
    <property type="match status" value="1"/>
</dbReference>
<evidence type="ECO:0000259" key="1">
    <source>
        <dbReference type="Pfam" id="PF10727"/>
    </source>
</evidence>
<accession>A0A0F9QSJ4</accession>
<feature type="domain" description="Putative oxidoreductase/dehydrogenase Rossmann-like" evidence="1">
    <location>
        <begin position="3"/>
        <end position="119"/>
    </location>
</feature>
<evidence type="ECO:0008006" key="4">
    <source>
        <dbReference type="Google" id="ProtNLM"/>
    </source>
</evidence>
<protein>
    <recommendedName>
        <fullName evidence="4">DUF2520 domain-containing protein</fullName>
    </recommendedName>
</protein>
<dbReference type="Pfam" id="PF10728">
    <property type="entry name" value="DUF2520"/>
    <property type="match status" value="1"/>
</dbReference>